<dbReference type="SUPFAM" id="SSF52540">
    <property type="entry name" value="P-loop containing nucleoside triphosphate hydrolases"/>
    <property type="match status" value="1"/>
</dbReference>
<dbReference type="KEGG" id="grs:C7S20_16740"/>
<evidence type="ECO:0000313" key="1">
    <source>
        <dbReference type="EMBL" id="AVR46776.1"/>
    </source>
</evidence>
<dbReference type="InterPro" id="IPR051162">
    <property type="entry name" value="T4SS_component"/>
</dbReference>
<name>A0A2R3Z939_9FLAO</name>
<organism evidence="1 2">
    <name type="scientific">Christiangramia fulva</name>
    <dbReference type="NCBI Taxonomy" id="2126553"/>
    <lineage>
        <taxon>Bacteria</taxon>
        <taxon>Pseudomonadati</taxon>
        <taxon>Bacteroidota</taxon>
        <taxon>Flavobacteriia</taxon>
        <taxon>Flavobacteriales</taxon>
        <taxon>Flavobacteriaceae</taxon>
        <taxon>Christiangramia</taxon>
    </lineage>
</organism>
<dbReference type="Proteomes" id="UP000241507">
    <property type="component" value="Chromosome"/>
</dbReference>
<keyword evidence="2" id="KW-1185">Reference proteome</keyword>
<accession>A0A2R3Z939</accession>
<protein>
    <recommendedName>
        <fullName evidence="3">ATP-binding protein</fullName>
    </recommendedName>
</protein>
<sequence>MNIFHENLKNYIESEASKLLEKSEGTNRLLLKGLPYTIAKDFISFINEDNPMQVNDRIVPIFLFDKHIPEGKKPRDTKIAGTCGKDYVLNFRNSVHIQEIIIILSEGSSLDKSNITSFEPFGISEKTDEEDWGAHPMVESLLIRSIKNGSLMKKCLNDISFIFNRFNSGNFSKEDHSDQWKLIQYISSIRGNLTMQKLRSIFGLISDPNTEVFRNDKCDFIFKKIADSFENYGIKNSISEWMDQDIKQEAKDALLDFQTHFIKSCDLPQDFSQNPYYYYSELARNGDGDKWWSLLDVKTWLEILGANKDDNTNFDLNIANEIYPNSKNNLSPIVLNEAEFIFYNTKGFPSDINLSVFEGNKKIGSHQLPKGDKRSNYNLQPGDHNSPIRLKFDTGNSEISEKIISLSNYEPGFVFDFPDLVKVKKLSRRKNGGWRTNVTVSNSGNQEIEFYFSNSKLEFEKITISDLEDDASETSLPVNIEEGKGVLNFELLSTESKLKFYFVNIEDSKEHLIELLVNVKESDPRGVDNVFQKLLYQNRSSKGILTNLFVNPPKWNILDKIQNSLSKRDNKFYPVILGSDLNKVSVKKLSSNNLITNGQLINDCRPPKKEFNPPEELLKIREEIIAITVKRHGEDDHEFNSLIEQCELFQNNIKGKLEKLIEKYLDEYEKWHNEFPKLASWFEVVAICDVSDGVIDSEPYAIMLTPFHPVRIAWLFQSQNYMYESLKKKIPCPAAGILESPKFPDCYVLSVFRPHGQSQQDVFLSVDNDSDYWNILWRGSLLKDLQSSKLAGIFNDELGAEVQGLVGGLTSSQVERTLSDIFKIKSAQNKIKVNVHSESTETQLFNEGVENWVHQNLGNPSKLNGRNEKDIWFSSGGRELRINDTRPWNLQPSSEELLDTTIDSGYTLTWYNNKQNMERLSDISIVSHLSNLSPILLNSKPSSVIFKGGVCRQRIRHSSISSSGDLNFIESRSFIESNPINETNALSKRLINLINKIESKSSDLQGGHLSSTPKLRFIEEQLNISDYCAISSNVVDPSAFFSSHGETYIWDYDLPSYSSKHSAQNGFYLLAKNSKTVSDAVKKSLEAMPNMERISAELTSELLQEISGRGIPTLKSLASGGTSANGEIGMLVAMRLLQNLNSQEGDFEFLPFKKSDSYNILIPVDPYTSQLNTLSQRLKIDKLRPDLLSLSFQFKKGKIDCAKITPIEVKYRSQRMNQKDLKTAHFQCQNFHLFYEKLLEVSRESTLWDLTRIRLLTDMISFAFSIYSKKMENDDDKLEWAQIENSLLNSLNNPHTIKVDKQGRVIVLSNYSITKLVKVSSKTIEDTLLLSFEDAKNLLIKQNLDDFKKLSLKIKNWDLICECNAETRELITNNELKAEVAEESEELIVKDSQNENEINSNQEPLEKDLEIKNKQTEGSNGFNNVGIKFMVGRQEGVFENLDYIYYPSNTNLNQLNIGVVGDLGTGKTQLLKALIYNISRYPEKNRGKAPKFLIMDTKRDYDGSGDKKSDQNFIKNINAKVVQPVNLPINLFDIKNSQDGNPAVSKAEFFIDILKKIFGGIGGNQEHNILNAVLGAFEDRGYQAHSDNYHDFVSPTLQDILEKYEEIIGDKKDVPYAIMYKLSLNRYFEPDPGKTIDFKDFFNQSVVLSLGNLASNDKNLKMVMIIFLNMYRDYMLGVKKSKYLPKGDHQLRKIDSYLLIDEANLVMEYELPVLQDILLKGREFGVGVILSSQYLRHFRKTATNYMEPLLTWFIHKVPNITVKELEALGMNEISKSLVSEIKALQCHYCLYKSLDSKGDQINEIIKGIPYYILDDENS</sequence>
<dbReference type="PANTHER" id="PTHR30121:SF6">
    <property type="entry name" value="SLR6007 PROTEIN"/>
    <property type="match status" value="1"/>
</dbReference>
<evidence type="ECO:0008006" key="3">
    <source>
        <dbReference type="Google" id="ProtNLM"/>
    </source>
</evidence>
<reference evidence="2" key="1">
    <citation type="submission" date="2018-03" db="EMBL/GenBank/DDBJ databases">
        <title>Gramella fulva sp. nov., isolated from a dry surface of tidal flat.</title>
        <authorList>
            <person name="Hwang S.H."/>
            <person name="Hwang W.M."/>
            <person name="Kang K."/>
            <person name="Ahn T.-Y."/>
        </authorList>
    </citation>
    <scope>NUCLEOTIDE SEQUENCE [LARGE SCALE GENOMIC DNA]</scope>
    <source>
        <strain evidence="2">SH35</strain>
    </source>
</reference>
<dbReference type="Gene3D" id="3.40.50.300">
    <property type="entry name" value="P-loop containing nucleotide triphosphate hydrolases"/>
    <property type="match status" value="2"/>
</dbReference>
<dbReference type="InterPro" id="IPR027417">
    <property type="entry name" value="P-loop_NTPase"/>
</dbReference>
<proteinExistence type="predicted"/>
<dbReference type="RefSeq" id="WP_107013547.1">
    <property type="nucleotide sequence ID" value="NZ_CP028136.1"/>
</dbReference>
<dbReference type="OrthoDB" id="9806951at2"/>
<evidence type="ECO:0000313" key="2">
    <source>
        <dbReference type="Proteomes" id="UP000241507"/>
    </source>
</evidence>
<dbReference type="EMBL" id="CP028136">
    <property type="protein sequence ID" value="AVR46776.1"/>
    <property type="molecule type" value="Genomic_DNA"/>
</dbReference>
<gene>
    <name evidence="1" type="ORF">C7S20_16740</name>
</gene>
<dbReference type="PANTHER" id="PTHR30121">
    <property type="entry name" value="UNCHARACTERIZED PROTEIN YJGR-RELATED"/>
    <property type="match status" value="1"/>
</dbReference>